<protein>
    <recommendedName>
        <fullName evidence="3">Transmembrane protein 19</fullName>
    </recommendedName>
</protein>
<feature type="transmembrane region" description="Helical" evidence="7">
    <location>
        <begin position="13"/>
        <end position="40"/>
    </location>
</feature>
<keyword evidence="9" id="KW-1185">Reference proteome</keyword>
<dbReference type="PANTHER" id="PTHR13353">
    <property type="entry name" value="TRANSMEMBRANE PROTEIN 19"/>
    <property type="match status" value="1"/>
</dbReference>
<evidence type="ECO:0000256" key="5">
    <source>
        <dbReference type="ARBA" id="ARBA00022989"/>
    </source>
</evidence>
<dbReference type="PANTHER" id="PTHR13353:SF5">
    <property type="entry name" value="TRANSMEMBRANE PROTEIN 19"/>
    <property type="match status" value="1"/>
</dbReference>
<accession>A0A8S1D6D9</accession>
<keyword evidence="5 7" id="KW-1133">Transmembrane helix</keyword>
<dbReference type="OrthoDB" id="30881at2759"/>
<keyword evidence="4 7" id="KW-0812">Transmembrane</keyword>
<dbReference type="Proteomes" id="UP000494165">
    <property type="component" value="Unassembled WGS sequence"/>
</dbReference>
<evidence type="ECO:0000256" key="6">
    <source>
        <dbReference type="ARBA" id="ARBA00023136"/>
    </source>
</evidence>
<feature type="transmembrane region" description="Helical" evidence="7">
    <location>
        <begin position="84"/>
        <end position="110"/>
    </location>
</feature>
<dbReference type="AlphaFoldDB" id="A0A8S1D6D9"/>
<gene>
    <name evidence="8" type="ORF">CLODIP_2_CD04023</name>
</gene>
<organism evidence="8 9">
    <name type="scientific">Cloeon dipterum</name>
    <dbReference type="NCBI Taxonomy" id="197152"/>
    <lineage>
        <taxon>Eukaryota</taxon>
        <taxon>Metazoa</taxon>
        <taxon>Ecdysozoa</taxon>
        <taxon>Arthropoda</taxon>
        <taxon>Hexapoda</taxon>
        <taxon>Insecta</taxon>
        <taxon>Pterygota</taxon>
        <taxon>Palaeoptera</taxon>
        <taxon>Ephemeroptera</taxon>
        <taxon>Pisciforma</taxon>
        <taxon>Baetidae</taxon>
        <taxon>Cloeon</taxon>
    </lineage>
</organism>
<evidence type="ECO:0000256" key="4">
    <source>
        <dbReference type="ARBA" id="ARBA00022692"/>
    </source>
</evidence>
<proteinExistence type="inferred from homology"/>
<sequence>MGNKDEQQSVLSALMPILLAAVAVPLSMFLWIGNMALSFFTGSHEMHREGGFVIPPTRWLMSMVIPLAFVAWGLKKRSLNTSGAVLGLIVGFVLTLSSYSFLACLMTFFVTSSKATKYRSDKKRKIEKEFKEGGQRNWIQVLCNGGMATELALLYLIDSGCGERTVDFSRDYRASWLSMGVLGAFACCNGDTWASELGSVIGNTNPFLITTREKVPRGTNGGVTVGGLLFSFFGGLMVGVAYYISVVQLVDSSSLLSSPPQWPLIIAGGLAGLVGSVVDSLLGATLQYSGVEEKTGCIVERPARGVKHISGVPILDNHSVNLISSIIMGLLTPWLANILWV</sequence>
<name>A0A8S1D6D9_9INSE</name>
<evidence type="ECO:0000256" key="3">
    <source>
        <dbReference type="ARBA" id="ARBA00014258"/>
    </source>
</evidence>
<feature type="transmembrane region" description="Helical" evidence="7">
    <location>
        <begin position="222"/>
        <end position="244"/>
    </location>
</feature>
<dbReference type="GO" id="GO:0016020">
    <property type="term" value="C:membrane"/>
    <property type="evidence" value="ECO:0007669"/>
    <property type="project" value="UniProtKB-SubCell"/>
</dbReference>
<evidence type="ECO:0000313" key="9">
    <source>
        <dbReference type="Proteomes" id="UP000494165"/>
    </source>
</evidence>
<evidence type="ECO:0000313" key="8">
    <source>
        <dbReference type="EMBL" id="CAB3376484.1"/>
    </source>
</evidence>
<comment type="subcellular location">
    <subcellularLocation>
        <location evidence="1">Membrane</location>
        <topology evidence="1">Multi-pass membrane protein</topology>
    </subcellularLocation>
</comment>
<comment type="similarity">
    <text evidence="2">Belongs to the TMEM19 family.</text>
</comment>
<evidence type="ECO:0000256" key="2">
    <source>
        <dbReference type="ARBA" id="ARBA00009012"/>
    </source>
</evidence>
<feature type="transmembrane region" description="Helical" evidence="7">
    <location>
        <begin position="52"/>
        <end position="72"/>
    </location>
</feature>
<dbReference type="InterPro" id="IPR002794">
    <property type="entry name" value="DUF92_TMEM19"/>
</dbReference>
<keyword evidence="6 7" id="KW-0472">Membrane</keyword>
<dbReference type="EMBL" id="CADEPI010000128">
    <property type="protein sequence ID" value="CAB3376484.1"/>
    <property type="molecule type" value="Genomic_DNA"/>
</dbReference>
<dbReference type="Pfam" id="PF01940">
    <property type="entry name" value="DUF92"/>
    <property type="match status" value="1"/>
</dbReference>
<reference evidence="8 9" key="1">
    <citation type="submission" date="2020-04" db="EMBL/GenBank/DDBJ databases">
        <authorList>
            <person name="Alioto T."/>
            <person name="Alioto T."/>
            <person name="Gomez Garrido J."/>
        </authorList>
    </citation>
    <scope>NUCLEOTIDE SEQUENCE [LARGE SCALE GENOMIC DNA]</scope>
</reference>
<evidence type="ECO:0000256" key="1">
    <source>
        <dbReference type="ARBA" id="ARBA00004141"/>
    </source>
</evidence>
<feature type="transmembrane region" description="Helical" evidence="7">
    <location>
        <begin position="264"/>
        <end position="284"/>
    </location>
</feature>
<comment type="caution">
    <text evidence="8">The sequence shown here is derived from an EMBL/GenBank/DDBJ whole genome shotgun (WGS) entry which is preliminary data.</text>
</comment>
<evidence type="ECO:0000256" key="7">
    <source>
        <dbReference type="SAM" id="Phobius"/>
    </source>
</evidence>